<gene>
    <name evidence="1" type="ORF">F0P96_18795</name>
</gene>
<dbReference type="InterPro" id="IPR010620">
    <property type="entry name" value="SBBP_repeat"/>
</dbReference>
<proteinExistence type="predicted"/>
<comment type="caution">
    <text evidence="1">The sequence shown here is derived from an EMBL/GenBank/DDBJ whole genome shotgun (WGS) entry which is preliminary data.</text>
</comment>
<reference evidence="1 2" key="1">
    <citation type="submission" date="2019-09" db="EMBL/GenBank/DDBJ databases">
        <title>Genome sequence of Hymenobacter sp. M3.</title>
        <authorList>
            <person name="Srinivasan S."/>
        </authorList>
    </citation>
    <scope>NUCLEOTIDE SEQUENCE [LARGE SCALE GENOMIC DNA]</scope>
    <source>
        <strain evidence="1 2">M3</strain>
    </source>
</reference>
<dbReference type="Pfam" id="PF18962">
    <property type="entry name" value="Por_Secre_tail"/>
    <property type="match status" value="1"/>
</dbReference>
<dbReference type="RefSeq" id="WP_151080529.1">
    <property type="nucleotide sequence ID" value="NZ_CP047647.1"/>
</dbReference>
<dbReference type="SUPFAM" id="SSF63829">
    <property type="entry name" value="Calcium-dependent phosphotriesterase"/>
    <property type="match status" value="1"/>
</dbReference>
<dbReference type="AlphaFoldDB" id="A0A7L4ZVU6"/>
<dbReference type="InterPro" id="IPR052918">
    <property type="entry name" value="Motility_Chemotaxis_Reg"/>
</dbReference>
<protein>
    <submittedName>
        <fullName evidence="1">T9SS type A sorting domain-containing protein</fullName>
    </submittedName>
</protein>
<evidence type="ECO:0000313" key="2">
    <source>
        <dbReference type="Proteomes" id="UP000326380"/>
    </source>
</evidence>
<dbReference type="EMBL" id="VTWU01000008">
    <property type="protein sequence ID" value="KAA9325818.1"/>
    <property type="molecule type" value="Genomic_DNA"/>
</dbReference>
<dbReference type="PANTHER" id="PTHR35580">
    <property type="entry name" value="CELL SURFACE GLYCOPROTEIN (S-LAYER PROTEIN)-LIKE PROTEIN"/>
    <property type="match status" value="1"/>
</dbReference>
<organism evidence="1 2">
    <name type="scientific">Hymenobacter busanensis</name>
    <dbReference type="NCBI Taxonomy" id="2607656"/>
    <lineage>
        <taxon>Bacteria</taxon>
        <taxon>Pseudomonadati</taxon>
        <taxon>Bacteroidota</taxon>
        <taxon>Cytophagia</taxon>
        <taxon>Cytophagales</taxon>
        <taxon>Hymenobacteraceae</taxon>
        <taxon>Hymenobacter</taxon>
    </lineage>
</organism>
<dbReference type="NCBIfam" id="TIGR04183">
    <property type="entry name" value="Por_Secre_tail"/>
    <property type="match status" value="1"/>
</dbReference>
<dbReference type="Pfam" id="PF06739">
    <property type="entry name" value="SBBP"/>
    <property type="match status" value="1"/>
</dbReference>
<dbReference type="InterPro" id="IPR026444">
    <property type="entry name" value="Secre_tail"/>
</dbReference>
<dbReference type="Proteomes" id="UP000326380">
    <property type="component" value="Unassembled WGS sequence"/>
</dbReference>
<dbReference type="PANTHER" id="PTHR35580:SF1">
    <property type="entry name" value="PHYTASE-LIKE DOMAIN-CONTAINING PROTEIN"/>
    <property type="match status" value="1"/>
</dbReference>
<name>A0A7L4ZVU6_9BACT</name>
<sequence length="554" mass="57526">MKALFVFLICVVGAVVPGRSQVHWETARALNQVAVTSVAADPASGDTYVTGSFSTQISFTSPYPGGKKTMVPVGRADLFVARLDAAGNLIWVRQVGGAGASAYGSRIAFDGIGSVYVVGSFTGTLTVNTGAASTVASPIFAAVLVLRCSASSGTTLWSRGIGNDLDYSEGKSIAMKPGASIFYIGGRLGGGSTIDFGPVRVSPGRRTGFVAAYNVVGEAQWVTLGNHDGGVYGSRVNEVAVDDAGNCFATGFFSSALELGGLRLPDSNSPSQTFVARLQAATGVASWLKASKKPSLAFGTNDVSMGTGLAVYGKECYLAGTFKGNEIFDGTALFAGTTMTGYVARLNAGSGSQTWIQPVGNVSTAFGYTNTGVTLAANVNRVVAAWGTETVSRYSVLAAFSPAGALQWRLASGGPGSNGASDVALLGDQAVYWTGNFESSGVFGPFTLTGPASPVSGFWARLTLDPLRTSSPRLPAAPLALFPNPVVDELHVTGAGSATDPVRLTVYSALGKPVLLHELNETDYKLNVRSWPRGTYWVALESNSMHELRQIHLK</sequence>
<keyword evidence="2" id="KW-1185">Reference proteome</keyword>
<evidence type="ECO:0000313" key="1">
    <source>
        <dbReference type="EMBL" id="KAA9325818.1"/>
    </source>
</evidence>
<accession>A0A7L4ZVU6</accession>